<evidence type="ECO:0000313" key="1">
    <source>
        <dbReference type="EMBL" id="KGG87674.1"/>
    </source>
</evidence>
<gene>
    <name evidence="1" type="ORF">P245_19680</name>
</gene>
<protein>
    <submittedName>
        <fullName evidence="1">Uncharacterized protein</fullName>
    </submittedName>
</protein>
<dbReference type="RefSeq" id="WP_034381834.1">
    <property type="nucleotide sequence ID" value="NZ_AWTN01000106.1"/>
</dbReference>
<organism evidence="1 2">
    <name type="scientific">Comamonas thiooxydans</name>
    <dbReference type="NCBI Taxonomy" id="363952"/>
    <lineage>
        <taxon>Bacteria</taxon>
        <taxon>Pseudomonadati</taxon>
        <taxon>Pseudomonadota</taxon>
        <taxon>Betaproteobacteria</taxon>
        <taxon>Burkholderiales</taxon>
        <taxon>Comamonadaceae</taxon>
        <taxon>Comamonas</taxon>
    </lineage>
</organism>
<reference evidence="1 2" key="1">
    <citation type="submission" date="2013-09" db="EMBL/GenBank/DDBJ databases">
        <title>High correlation between genotypes and phenotypes of environmental bacteria Comamonas testosteroni strains.</title>
        <authorList>
            <person name="Liu L."/>
            <person name="Zhu W."/>
            <person name="Xia X."/>
            <person name="Xu B."/>
            <person name="Luo M."/>
            <person name="Wang G."/>
        </authorList>
    </citation>
    <scope>NUCLEOTIDE SEQUENCE [LARGE SCALE GENOMIC DNA]</scope>
    <source>
        <strain evidence="1 2">JL14</strain>
    </source>
</reference>
<dbReference type="Proteomes" id="UP000029567">
    <property type="component" value="Unassembled WGS sequence"/>
</dbReference>
<sequence length="264" mass="29535">MYQRKLLAVVSVDESKRVRCQHPGCKQSIYRSIHVINDAGSIKVIGSTCIQKGAYGDLGDAAFTATGGGGRLLTDEERDELLNNTDELVRRLEAQYLSRIRLEEQAKELAEIAQLEARQAKLSTLNQRMVGNARSNSVLYSPRPSGQHLNSGSSQRGLSIPWPWADPMRSVLYMELEDGTQWLRVQARATSGGRHHLVPFPTFEGWDEVLPSKYGFPNAFGNGYEITDLIPALNYMRSLRARREVICASFHHVFGVARLKHDAP</sequence>
<dbReference type="AlphaFoldDB" id="A0A0E3BGL1"/>
<accession>A0A0E3BGL1</accession>
<evidence type="ECO:0000313" key="2">
    <source>
        <dbReference type="Proteomes" id="UP000029567"/>
    </source>
</evidence>
<comment type="caution">
    <text evidence="1">The sequence shown here is derived from an EMBL/GenBank/DDBJ whole genome shotgun (WGS) entry which is preliminary data.</text>
</comment>
<proteinExistence type="predicted"/>
<dbReference type="EMBL" id="AWTN01000106">
    <property type="protein sequence ID" value="KGG87674.1"/>
    <property type="molecule type" value="Genomic_DNA"/>
</dbReference>
<name>A0A0E3BGL1_9BURK</name>